<feature type="transmembrane region" description="Helical" evidence="1">
    <location>
        <begin position="36"/>
        <end position="54"/>
    </location>
</feature>
<dbReference type="Proteomes" id="UP000000492">
    <property type="component" value="Chromosome"/>
</dbReference>
<organism evidence="2 3">
    <name type="scientific">Corynebacterium resistens (strain DSM 45100 / JCM 12819 / GTC 2026 / SICGH 158)</name>
    <dbReference type="NCBI Taxonomy" id="662755"/>
    <lineage>
        <taxon>Bacteria</taxon>
        <taxon>Bacillati</taxon>
        <taxon>Actinomycetota</taxon>
        <taxon>Actinomycetes</taxon>
        <taxon>Mycobacteriales</taxon>
        <taxon>Corynebacteriaceae</taxon>
        <taxon>Corynebacterium</taxon>
    </lineage>
</organism>
<evidence type="ECO:0000256" key="1">
    <source>
        <dbReference type="SAM" id="Phobius"/>
    </source>
</evidence>
<keyword evidence="1" id="KW-1133">Transmembrane helix</keyword>
<dbReference type="KEGG" id="crd:CRES_1008"/>
<dbReference type="HOGENOM" id="CLU_210862_0_0_11"/>
<gene>
    <name evidence="2" type="ordered locus">CRES_1008</name>
</gene>
<dbReference type="EMBL" id="CP002857">
    <property type="protein sequence ID" value="AEI09364.1"/>
    <property type="molecule type" value="Genomic_DNA"/>
</dbReference>
<dbReference type="AlphaFoldDB" id="F8E247"/>
<dbReference type="RefSeq" id="WP_013888380.1">
    <property type="nucleotide sequence ID" value="NC_015673.1"/>
</dbReference>
<protein>
    <submittedName>
        <fullName evidence="2">Uncharacterized protein</fullName>
    </submittedName>
</protein>
<reference evidence="2 3" key="1">
    <citation type="journal article" date="2012" name="BMC Genomics">
        <title>Complete genome sequence, lifestyle, and multi-drug resistance of the human pathogen Corynebacterium resistens DSM 45100 isolated from blood samples of a leukemia patient.</title>
        <authorList>
            <person name="Schroder J."/>
            <person name="Maus I."/>
            <person name="Meyer K."/>
            <person name="Wordemann S."/>
            <person name="Blom J."/>
            <person name="Jaenicke S."/>
            <person name="Schneider J."/>
            <person name="Trost E."/>
            <person name="Tauch A."/>
        </authorList>
    </citation>
    <scope>NUCLEOTIDE SEQUENCE [LARGE SCALE GENOMIC DNA]</scope>
    <source>
        <strain evidence="3">DSM 45100 / JCM 12819 / CCUG 50093 / GTC 2026 / SICGH 158</strain>
    </source>
</reference>
<evidence type="ECO:0000313" key="3">
    <source>
        <dbReference type="Proteomes" id="UP000000492"/>
    </source>
</evidence>
<keyword evidence="3" id="KW-1185">Reference proteome</keyword>
<evidence type="ECO:0000313" key="2">
    <source>
        <dbReference type="EMBL" id="AEI09364.1"/>
    </source>
</evidence>
<dbReference type="OrthoDB" id="4421953at2"/>
<keyword evidence="1" id="KW-0812">Transmembrane</keyword>
<name>F8E247_CORRG</name>
<dbReference type="STRING" id="662755.CRES_1008"/>
<accession>F8E247</accession>
<sequence length="58" mass="6500">MSPEMMNLSRIMRAVVLLGFGAYMVFVGLGGNSLGWVFASVCLVFLLLTLWQIYKARQ</sequence>
<proteinExistence type="predicted"/>
<keyword evidence="1" id="KW-0472">Membrane</keyword>
<feature type="transmembrane region" description="Helical" evidence="1">
    <location>
        <begin position="12"/>
        <end position="30"/>
    </location>
</feature>